<dbReference type="EMBL" id="FNAN01000033">
    <property type="protein sequence ID" value="SDH31707.1"/>
    <property type="molecule type" value="Genomic_DNA"/>
</dbReference>
<keyword evidence="3" id="KW-1185">Reference proteome</keyword>
<dbReference type="Pfam" id="PF14125">
    <property type="entry name" value="DUF4292"/>
    <property type="match status" value="1"/>
</dbReference>
<evidence type="ECO:0000313" key="2">
    <source>
        <dbReference type="EMBL" id="SDH31707.1"/>
    </source>
</evidence>
<sequence>MSSKITVGLVTMSLIWFTACHKPRSSKSTSQSKDTDTTLITRGPEPKDTIAADTIAVVANAGEPMPEVKVNEVDFDYLTAKSKFSFKSPKQDFDNTNVNIRMKKDSIIWLSVTGVGLEVARGIITRDSIVFMDKIHRDYFVFNYEQLSKQYNFDLNFDLLQSVIIGNMPFEMQENGRFVKENDFYVLKQAVDRLEVDNYIAEKNQKLSRLKATEVPTQNTFTLDYEDFRTVGSFLFPFMSHINLNVLSKEQQKVETTMRLKHSKVELVNQSPGFPFNVPSSYKRKR</sequence>
<organism evidence="2 3">
    <name type="scientific">Dyadobacter soli</name>
    <dbReference type="NCBI Taxonomy" id="659014"/>
    <lineage>
        <taxon>Bacteria</taxon>
        <taxon>Pseudomonadati</taxon>
        <taxon>Bacteroidota</taxon>
        <taxon>Cytophagia</taxon>
        <taxon>Cytophagales</taxon>
        <taxon>Spirosomataceae</taxon>
        <taxon>Dyadobacter</taxon>
    </lineage>
</organism>
<dbReference type="RefSeq" id="WP_090157636.1">
    <property type="nucleotide sequence ID" value="NZ_FNAN01000033.1"/>
</dbReference>
<feature type="region of interest" description="Disordered" evidence="1">
    <location>
        <begin position="24"/>
        <end position="46"/>
    </location>
</feature>
<dbReference type="InterPro" id="IPR025634">
    <property type="entry name" value="DUF4292"/>
</dbReference>
<protein>
    <recommendedName>
        <fullName evidence="4">DUF4292 domain-containing protein</fullName>
    </recommendedName>
</protein>
<accession>A0A1G8BER1</accession>
<dbReference type="AlphaFoldDB" id="A0A1G8BER1"/>
<dbReference type="Proteomes" id="UP000198748">
    <property type="component" value="Unassembled WGS sequence"/>
</dbReference>
<reference evidence="3" key="1">
    <citation type="submission" date="2016-10" db="EMBL/GenBank/DDBJ databases">
        <authorList>
            <person name="Varghese N."/>
            <person name="Submissions S."/>
        </authorList>
    </citation>
    <scope>NUCLEOTIDE SEQUENCE [LARGE SCALE GENOMIC DNA]</scope>
    <source>
        <strain evidence="3">DSM 25329</strain>
    </source>
</reference>
<proteinExistence type="predicted"/>
<dbReference type="PROSITE" id="PS51257">
    <property type="entry name" value="PROKAR_LIPOPROTEIN"/>
    <property type="match status" value="1"/>
</dbReference>
<dbReference type="OrthoDB" id="849114at2"/>
<evidence type="ECO:0000313" key="3">
    <source>
        <dbReference type="Proteomes" id="UP000198748"/>
    </source>
</evidence>
<evidence type="ECO:0000256" key="1">
    <source>
        <dbReference type="SAM" id="MobiDB-lite"/>
    </source>
</evidence>
<dbReference type="STRING" id="659014.SAMN04487996_13318"/>
<gene>
    <name evidence="2" type="ORF">SAMN04487996_13318</name>
</gene>
<evidence type="ECO:0008006" key="4">
    <source>
        <dbReference type="Google" id="ProtNLM"/>
    </source>
</evidence>
<name>A0A1G8BER1_9BACT</name>